<dbReference type="EMBL" id="CP151261">
    <property type="protein sequence ID" value="WZH42580.1"/>
    <property type="molecule type" value="Genomic_DNA"/>
</dbReference>
<evidence type="ECO:0000256" key="3">
    <source>
        <dbReference type="ARBA" id="ARBA00008507"/>
    </source>
</evidence>
<dbReference type="PANTHER" id="PTHR13391:SF0">
    <property type="entry name" value="PROTEIN MISATO HOMOLOG 1"/>
    <property type="match status" value="1"/>
</dbReference>
<dbReference type="CDD" id="cd06060">
    <property type="entry name" value="misato"/>
    <property type="match status" value="1"/>
</dbReference>
<dbReference type="PROSITE" id="PS00228">
    <property type="entry name" value="TUBULIN_B_AUTOREG"/>
    <property type="match status" value="1"/>
</dbReference>
<dbReference type="InterPro" id="IPR036525">
    <property type="entry name" value="Tubulin/FtsZ_GTPase_sf"/>
</dbReference>
<dbReference type="InterPro" id="IPR019605">
    <property type="entry name" value="Misato_II_tubulin-like"/>
</dbReference>
<gene>
    <name evidence="7" type="ORF">QYS62_003576</name>
</gene>
<dbReference type="InterPro" id="IPR013838">
    <property type="entry name" value="Beta-tubulin_BS"/>
</dbReference>
<evidence type="ECO:0000259" key="6">
    <source>
        <dbReference type="Pfam" id="PF14881"/>
    </source>
</evidence>
<dbReference type="Pfam" id="PF10644">
    <property type="entry name" value="Misat_Tub_SegII"/>
    <property type="match status" value="1"/>
</dbReference>
<accession>A0ABZ2WQD2</accession>
<dbReference type="PANTHER" id="PTHR13391">
    <property type="entry name" value="MITOCHONDRIAL DISTRIBUTION REGULATOR MISATO"/>
    <property type="match status" value="1"/>
</dbReference>
<keyword evidence="4" id="KW-0496">Mitochondrion</keyword>
<evidence type="ECO:0000256" key="4">
    <source>
        <dbReference type="ARBA" id="ARBA00023128"/>
    </source>
</evidence>
<evidence type="ECO:0000313" key="7">
    <source>
        <dbReference type="EMBL" id="WZH42580.1"/>
    </source>
</evidence>
<comment type="function">
    <text evidence="1">Involved in the partitioning of the mitochondrial organelle and mitochondrial DNA (mtDNA) inheritance.</text>
</comment>
<feature type="domain" description="DML1/Misato tubulin" evidence="6">
    <location>
        <begin position="119"/>
        <end position="303"/>
    </location>
</feature>
<proteinExistence type="inferred from homology"/>
<reference evidence="7 8" key="1">
    <citation type="submission" date="2024-04" db="EMBL/GenBank/DDBJ databases">
        <title>Complete genome sequence of Fusarium acuminatum.</title>
        <authorList>
            <person name="Lan B."/>
        </authorList>
    </citation>
    <scope>NUCLEOTIDE SEQUENCE [LARGE SCALE GENOMIC DNA]</scope>
    <source>
        <strain evidence="7">1A</strain>
    </source>
</reference>
<dbReference type="Pfam" id="PF14881">
    <property type="entry name" value="Tubulin_3"/>
    <property type="match status" value="1"/>
</dbReference>
<dbReference type="InterPro" id="IPR049942">
    <property type="entry name" value="DML1/Misato"/>
</dbReference>
<evidence type="ECO:0000259" key="5">
    <source>
        <dbReference type="Pfam" id="PF10644"/>
    </source>
</evidence>
<name>A0ABZ2WQD2_9HYPO</name>
<dbReference type="Gene3D" id="3.40.50.1440">
    <property type="entry name" value="Tubulin/FtsZ, GTPase domain"/>
    <property type="match status" value="1"/>
</dbReference>
<keyword evidence="8" id="KW-1185">Reference proteome</keyword>
<dbReference type="Proteomes" id="UP001489902">
    <property type="component" value="Chromosome 2"/>
</dbReference>
<dbReference type="SUPFAM" id="SSF52490">
    <property type="entry name" value="Tubulin nucleotide-binding domain-like"/>
    <property type="match status" value="1"/>
</dbReference>
<dbReference type="InterPro" id="IPR029209">
    <property type="entry name" value="DML1/Misato_tubulin"/>
</dbReference>
<feature type="domain" description="Misato Segment II tubulin-like" evidence="5">
    <location>
        <begin position="2"/>
        <end position="113"/>
    </location>
</feature>
<evidence type="ECO:0000256" key="2">
    <source>
        <dbReference type="ARBA" id="ARBA00004173"/>
    </source>
</evidence>
<sequence>MREIVSLQLGQLSNYTATHFWNAQESYFTYSADENPVIDHDVHWRAGLGADGSETFLPRTVIYDIKGGFGSLRKINALYEAESEANPEALWSGPSVVHKQTPIDPSAYQQSLDAGTEPAQLTTSNVRYWSDFSRAYFHPRSLVQLYDFELNSTTMPFERFSMGTELFSMLDKEHDLVDRDFRPFAEECDRMQGIQVFTTIDDAWGGFASSYLESLRDDFPKTTIWTWGLQSPLLDIPRAKRQLRLANTAHSIEQLCTQSSMLVPMALPEEDLSAGISMDRRSPWHTSALMAAAIETATLPSRLAQGPSVQQSSLDILAESLNVNGNQPLASMRTPGQLAPGERPVIGNSIMRKYDSSLRFPLLDAYPQIYPQLAGQSDISMQTTLSTNSSMVQRIRTLRTESARLVPVNEREDLGNGLAELADAYQDGWFSGSDEDDDDL</sequence>
<evidence type="ECO:0000313" key="8">
    <source>
        <dbReference type="Proteomes" id="UP001489902"/>
    </source>
</evidence>
<comment type="similarity">
    <text evidence="3">Belongs to the misato family.</text>
</comment>
<evidence type="ECO:0000256" key="1">
    <source>
        <dbReference type="ARBA" id="ARBA00003757"/>
    </source>
</evidence>
<organism evidence="7 8">
    <name type="scientific">Fusarium acuminatum</name>
    <dbReference type="NCBI Taxonomy" id="5515"/>
    <lineage>
        <taxon>Eukaryota</taxon>
        <taxon>Fungi</taxon>
        <taxon>Dikarya</taxon>
        <taxon>Ascomycota</taxon>
        <taxon>Pezizomycotina</taxon>
        <taxon>Sordariomycetes</taxon>
        <taxon>Hypocreomycetidae</taxon>
        <taxon>Hypocreales</taxon>
        <taxon>Nectriaceae</taxon>
        <taxon>Fusarium</taxon>
        <taxon>Fusarium tricinctum species complex</taxon>
    </lineage>
</organism>
<protein>
    <submittedName>
        <fullName evidence="7">Tubulin domain-containing protein</fullName>
    </submittedName>
</protein>
<comment type="subcellular location">
    <subcellularLocation>
        <location evidence="2">Mitochondrion</location>
    </subcellularLocation>
</comment>